<reference evidence="2 3" key="8">
    <citation type="journal article" date="2002" name="Virus Res.">
        <title>Identification and molecular characterization of the baculovirus CfMNPV early genes: ie-1, ie-2 and pe38.</title>
        <authorList>
            <person name="Carstens E.B."/>
            <person name="Liu J.J."/>
            <person name="Dominy C."/>
        </authorList>
    </citation>
    <scope>NUCLEOTIDE SEQUENCE [LARGE SCALE GENOMIC DNA]</scope>
</reference>
<dbReference type="KEGG" id="vg:1482761"/>
<reference evidence="2 3" key="7">
    <citation type="journal article" date="2000" name="Virology">
        <title>Identification and molecular characterization of the Choristoneura fumiferana multicapsid nucleopolyhedrovirus genomic region encoding the regulatory genes pkip, p47, lef-12, and gta.</title>
        <authorList>
            <person name="Lapointe R."/>
            <person name="Back D.W."/>
            <person name="Ding Q."/>
            <person name="Carstens E.B."/>
        </authorList>
    </citation>
    <scope>NUCLEOTIDE SEQUENCE [LARGE SCALE GENOMIC DNA]</scope>
</reference>
<dbReference type="Pfam" id="PF05531">
    <property type="entry name" value="NPV_P10"/>
    <property type="match status" value="1"/>
</dbReference>
<dbReference type="InterPro" id="IPR008702">
    <property type="entry name" value="NPV_P10"/>
</dbReference>
<organism evidence="2 3">
    <name type="scientific">Choristoneura fumiferana nuclear polyhedrosis virus</name>
    <name type="common">CfMNPV</name>
    <dbReference type="NCBI Taxonomy" id="208973"/>
    <lineage>
        <taxon>Viruses</taxon>
        <taxon>Viruses incertae sedis</taxon>
        <taxon>Naldaviricetes</taxon>
        <taxon>Lefavirales</taxon>
        <taxon>Baculoviridae</taxon>
        <taxon>Alphabaculovirus</taxon>
        <taxon>Alphabaculovirus chofumiferanae</taxon>
    </lineage>
</organism>
<proteinExistence type="predicted"/>
<reference evidence="2 3" key="5">
    <citation type="journal article" date="1996" name="Virology">
        <title>Studies of Choristoneura fumiferana nuclear polyhedrosis virus gene expression in insect cells.</title>
        <authorList>
            <person name="Qiu W."/>
            <person name="Liu J.J."/>
            <person name="Carstens E.B."/>
        </authorList>
    </citation>
    <scope>NUCLEOTIDE SEQUENCE [LARGE SCALE GENOMIC DNA]</scope>
</reference>
<reference evidence="2 3" key="6">
    <citation type="journal article" date="1996" name="Virology">
        <title>Identification, molecular cloning, and transcription analysis of the Choristoneura fumiferana nuclear polyhedrosis virus spindle-like protein gene.</title>
        <authorList>
            <person name="Liu J.J."/>
            <person name="Carstens E.B."/>
        </authorList>
    </citation>
    <scope>NUCLEOTIDE SEQUENCE [LARGE SCALE GENOMIC DNA]</scope>
</reference>
<accession>Q77DF9</accession>
<dbReference type="SMR" id="Q77DF9"/>
<name>Q77DF9_NPVCF</name>
<reference evidence="2 3" key="1">
    <citation type="journal article" date="1992" name="Virus Res.">
        <title>Identification of bent DNA and ARS fragments in the genome of Choristoneura fumiferana nuclear polyhedrosis virus.</title>
        <authorList>
            <person name="Lee H.Y."/>
            <person name="Arif B."/>
            <person name="Dobos P."/>
            <person name="Krell P."/>
        </authorList>
    </citation>
    <scope>NUCLEOTIDE SEQUENCE [LARGE SCALE GENOMIC DNA]</scope>
</reference>
<evidence type="ECO:0000256" key="1">
    <source>
        <dbReference type="SAM" id="MobiDB-lite"/>
    </source>
</evidence>
<reference evidence="2 3" key="3">
    <citation type="journal article" date="1995" name="Virology">
        <title>Identification and analysis of a putative origin of DNA replication in the Choristoneura fumiferana multinucleocapsid nuclear polyhedrosis virus genome.</title>
        <authorList>
            <person name="Xie W.D."/>
            <person name="Arif B."/>
            <person name="Dobos P."/>
            <person name="Krell P.J."/>
        </authorList>
    </citation>
    <scope>NUCLEOTIDE SEQUENCE [LARGE SCALE GENOMIC DNA]</scope>
</reference>
<dbReference type="EMBL" id="AF512031">
    <property type="protein sequence ID" value="AAP29904.1"/>
    <property type="molecule type" value="Genomic_DNA"/>
</dbReference>
<dbReference type="OrthoDB" id="21496at10239"/>
<dbReference type="Gene3D" id="1.20.5.340">
    <property type="match status" value="1"/>
</dbReference>
<dbReference type="RefSeq" id="NP_848440.1">
    <property type="nucleotide sequence ID" value="NC_004778.3"/>
</dbReference>
<reference evidence="2 3" key="4">
    <citation type="journal article" date="1995" name="Virology">
        <title>Identification, localization, transcription, and sequence analysis of the Choristoneura fumiferana nuclear polyhedrosis virus DNA polymerase gene.</title>
        <authorList>
            <person name="Liu J.J."/>
            <person name="Carstens E.B."/>
        </authorList>
    </citation>
    <scope>NUCLEOTIDE SEQUENCE [LARGE SCALE GENOMIC DNA]</scope>
</reference>
<sequence length="81" mass="8735">MSKPSILQQILTAVQDVDTKVDALQAQLTELDGKVQPLDGLSEQLTALDTKVTTIQDILGGAEVPDVPLPDNPLNKTRSRK</sequence>
<dbReference type="GeneID" id="1482761"/>
<reference evidence="2 3" key="9">
    <citation type="journal article" date="2005" name="J. Gen. Virol.">
        <title>Analysis of the Choristoneura fumiferana nucleopolyhedrovirus genome.</title>
        <authorList>
            <person name="de Jong J.G."/>
            <person name="Lauzon H.A."/>
            <person name="Dominy C."/>
            <person name="Poloumienko A."/>
            <person name="Carstens E.B."/>
            <person name="Arif B.M."/>
            <person name="Krell P.J."/>
        </authorList>
    </citation>
    <scope>NUCLEOTIDE SEQUENCE [LARGE SCALE GENOMIC DNA]</scope>
</reference>
<organismHost>
    <name type="scientific">Choristoneura fumiferana</name>
    <name type="common">Spruce budworm moth</name>
    <name type="synonym">Archips fumiferana</name>
    <dbReference type="NCBI Taxonomy" id="7141"/>
</organismHost>
<evidence type="ECO:0000313" key="2">
    <source>
        <dbReference type="EMBL" id="AAP29904.1"/>
    </source>
</evidence>
<evidence type="ECO:0000313" key="3">
    <source>
        <dbReference type="Proteomes" id="UP000204418"/>
    </source>
</evidence>
<dbReference type="Proteomes" id="UP000204418">
    <property type="component" value="Segment"/>
</dbReference>
<keyword evidence="3" id="KW-1185">Reference proteome</keyword>
<protein>
    <submittedName>
        <fullName evidence="2">P10</fullName>
    </submittedName>
</protein>
<feature type="region of interest" description="Disordered" evidence="1">
    <location>
        <begin position="62"/>
        <end position="81"/>
    </location>
</feature>
<reference evidence="2 3" key="2">
    <citation type="journal article" date="1995" name="J. Gen. Virol.">
        <title>Characterization, sequencing and phylogeny of the ecdysteroid UDP-glucosyltransferase gene from two distinct nuclear polyhedrosis viruses isolated from Choristoneura fumiferana.</title>
        <authorList>
            <person name="Barrett J.W."/>
            <person name="Krell P.J."/>
            <person name="Arif B.M."/>
        </authorList>
    </citation>
    <scope>NUCLEOTIDE SEQUENCE [LARGE SCALE GENOMIC DNA]</scope>
</reference>
<dbReference type="GO" id="GO:0039679">
    <property type="term" value="C:viral occlusion body"/>
    <property type="evidence" value="ECO:0007669"/>
    <property type="project" value="InterPro"/>
</dbReference>